<comment type="catalytic activity">
    <reaction evidence="11">
        <text>shikimate + ATP = 3-phosphoshikimate + ADP + H(+)</text>
        <dbReference type="Rhea" id="RHEA:13121"/>
        <dbReference type="ChEBI" id="CHEBI:15378"/>
        <dbReference type="ChEBI" id="CHEBI:30616"/>
        <dbReference type="ChEBI" id="CHEBI:36208"/>
        <dbReference type="ChEBI" id="CHEBI:145989"/>
        <dbReference type="ChEBI" id="CHEBI:456216"/>
        <dbReference type="EC" id="2.7.1.71"/>
    </reaction>
</comment>
<comment type="pathway">
    <text evidence="1">Metabolic intermediate biosynthesis; chorismate biosynthesis; chorismate from D-erythrose 4-phosphate and phosphoenolpyruvate: step 5/7.</text>
</comment>
<accession>A0AAW0D050</accession>
<dbReference type="HAMAP" id="MF_00109">
    <property type="entry name" value="Shikimate_kinase"/>
    <property type="match status" value="1"/>
</dbReference>
<dbReference type="Pfam" id="PF01487">
    <property type="entry name" value="DHquinase_I"/>
    <property type="match status" value="1"/>
</dbReference>
<feature type="compositionally biased region" description="Low complexity" evidence="12">
    <location>
        <begin position="9"/>
        <end position="18"/>
    </location>
</feature>
<dbReference type="InterPro" id="IPR000623">
    <property type="entry name" value="Shikimate_kinase/TSH1"/>
</dbReference>
<evidence type="ECO:0000256" key="4">
    <source>
        <dbReference type="ARBA" id="ARBA00012154"/>
    </source>
</evidence>
<dbReference type="GO" id="GO:0003855">
    <property type="term" value="F:3-dehydroquinate dehydratase activity"/>
    <property type="evidence" value="ECO:0007669"/>
    <property type="project" value="InterPro"/>
</dbReference>
<dbReference type="NCBIfam" id="TIGR01093">
    <property type="entry name" value="aroD"/>
    <property type="match status" value="1"/>
</dbReference>
<dbReference type="Gene3D" id="3.40.50.10860">
    <property type="entry name" value="Leucine Dehydrogenase, chain A, domain 1"/>
    <property type="match status" value="1"/>
</dbReference>
<dbReference type="InterPro" id="IPR013708">
    <property type="entry name" value="Shikimate_DH-bd_N"/>
</dbReference>
<evidence type="ECO:0000313" key="17">
    <source>
        <dbReference type="Proteomes" id="UP001383192"/>
    </source>
</evidence>
<dbReference type="Pfam" id="PF01488">
    <property type="entry name" value="Shikimate_DH"/>
    <property type="match status" value="1"/>
</dbReference>
<dbReference type="InterPro" id="IPR041121">
    <property type="entry name" value="SDH_C"/>
</dbReference>
<evidence type="ECO:0000259" key="13">
    <source>
        <dbReference type="Pfam" id="PF01488"/>
    </source>
</evidence>
<dbReference type="SUPFAM" id="SSF52540">
    <property type="entry name" value="P-loop containing nucleoside triphosphate hydrolases"/>
    <property type="match status" value="1"/>
</dbReference>
<dbReference type="SUPFAM" id="SSF51569">
    <property type="entry name" value="Aldolase"/>
    <property type="match status" value="1"/>
</dbReference>
<evidence type="ECO:0000256" key="10">
    <source>
        <dbReference type="ARBA" id="ARBA00023141"/>
    </source>
</evidence>
<dbReference type="InterPro" id="IPR022893">
    <property type="entry name" value="Shikimate_DH_fam"/>
</dbReference>
<sequence length="820" mass="91056">MNLRDLLHPSDSSGGWAPSPGPSNRQQQPEPSKTESKAHTMLSVPPSRAPSPGPNRHDPGYTRKASIVLIGMRGVGKTTLGTIAAKALGWELVDTDQLIEKRIDVSIASFVESRGWEEFRKIESEILETSLRAHRTSTVIACGGGIVELGSNRQLLQKFRQHGPVIHVLREKDAVLEFLRNSPQYPPLLHETAKEAWDRRESLFRDCCSFEFVSLTVPIPPAPEGFKGIITADQTFALKPVEEDFFRLLRFIHGVDVNKVVLSPRGPRTYFLALTYEDIRKAIPDLEEISLGIDLWEIRADLLASYDFTFVSFQVATLRHHSTLPILLTWRTASQGGKYPDLPTNDPKAMKTYQQLIHHALRLGVEYIDLESTLPENMFMEIVANKGNTSILGSYHDWKGNLVWTSPQTRQLYDRMVRLGSDIVKIASMAKTFEDNMGLRQFVGTLDRNATPLLAINMGPEGKISRVLNPILSPLSHPLLPRAAAPGQVSFYESQTILYLTGLLPAKKYYLFGRPISHSMSPTIHNTAFSTLGLPHTYELKETKTVDELREVLASPSFGGASVTIPYKVEIIPLLTHISRHARIIGAVNTVTPHSGGRGFTGDNTDWRAIKTCLQRSLTPSNVVTSTTTALVLGAGGTSRAALYALHQIGVINIYIYNRTRKRAELLAEDFSKIDPLLRIHVLDKLDVPLPFSPMPTMIVSTIPATASGTMTPSTEPIDIGLRPEHLSSAGGVAIELAYERRMTRLLELAQEKRDQGISWAVVEGIELLLEQGYEQCRIWTSRRAPKSKVRQKVLEAYAKSKGPTVGRETPELATEDTDS</sequence>
<dbReference type="GO" id="GO:0004764">
    <property type="term" value="F:shikimate 3-dehydrogenase (NADP+) activity"/>
    <property type="evidence" value="ECO:0007669"/>
    <property type="project" value="InterPro"/>
</dbReference>
<evidence type="ECO:0000313" key="16">
    <source>
        <dbReference type="EMBL" id="KAK7045671.1"/>
    </source>
</evidence>
<dbReference type="InterPro" id="IPR010110">
    <property type="entry name" value="Shikimate_DH_AroM-type"/>
</dbReference>
<dbReference type="Gene3D" id="3.40.50.300">
    <property type="entry name" value="P-loop containing nucleotide triphosphate hydrolases"/>
    <property type="match status" value="1"/>
</dbReference>
<dbReference type="InterPro" id="IPR046346">
    <property type="entry name" value="Aminoacid_DH-like_N_sf"/>
</dbReference>
<reference evidence="16 17" key="1">
    <citation type="submission" date="2024-01" db="EMBL/GenBank/DDBJ databases">
        <title>A draft genome for a cacao thread blight-causing isolate of Paramarasmius palmivorus.</title>
        <authorList>
            <person name="Baruah I.K."/>
            <person name="Bukari Y."/>
            <person name="Amoako-Attah I."/>
            <person name="Meinhardt L.W."/>
            <person name="Bailey B.A."/>
            <person name="Cohen S.P."/>
        </authorList>
    </citation>
    <scope>NUCLEOTIDE SEQUENCE [LARGE SCALE GENOMIC DNA]</scope>
    <source>
        <strain evidence="16 17">GH-12</strain>
    </source>
</reference>
<dbReference type="InterPro" id="IPR036291">
    <property type="entry name" value="NAD(P)-bd_dom_sf"/>
</dbReference>
<dbReference type="GO" id="GO:0005737">
    <property type="term" value="C:cytoplasm"/>
    <property type="evidence" value="ECO:0007669"/>
    <property type="project" value="InterPro"/>
</dbReference>
<dbReference type="PROSITE" id="PS01128">
    <property type="entry name" value="SHIKIMATE_KINASE"/>
    <property type="match status" value="1"/>
</dbReference>
<evidence type="ECO:0000256" key="8">
    <source>
        <dbReference type="ARBA" id="ARBA00022777"/>
    </source>
</evidence>
<dbReference type="AlphaFoldDB" id="A0AAW0D050"/>
<keyword evidence="10" id="KW-0057">Aromatic amino acid biosynthesis</keyword>
<dbReference type="GO" id="GO:0009423">
    <property type="term" value="P:chorismate biosynthetic process"/>
    <property type="evidence" value="ECO:0007669"/>
    <property type="project" value="TreeGrafter"/>
</dbReference>
<evidence type="ECO:0000256" key="5">
    <source>
        <dbReference type="ARBA" id="ARBA00022605"/>
    </source>
</evidence>
<dbReference type="InterPro" id="IPR001381">
    <property type="entry name" value="DHquinase_I"/>
</dbReference>
<comment type="similarity">
    <text evidence="3">In the N-terminal section; belongs to the shikimate kinase family.</text>
</comment>
<dbReference type="PANTHER" id="PTHR21089">
    <property type="entry name" value="SHIKIMATE DEHYDROGENASE"/>
    <property type="match status" value="1"/>
</dbReference>
<keyword evidence="9" id="KW-0067">ATP-binding</keyword>
<dbReference type="InterPro" id="IPR027417">
    <property type="entry name" value="P-loop_NTPase"/>
</dbReference>
<evidence type="ECO:0000256" key="12">
    <source>
        <dbReference type="SAM" id="MobiDB-lite"/>
    </source>
</evidence>
<keyword evidence="17" id="KW-1185">Reference proteome</keyword>
<comment type="similarity">
    <text evidence="2">In the 2nd section; belongs to the type-I 3-dehydroquinase family.</text>
</comment>
<evidence type="ECO:0000259" key="14">
    <source>
        <dbReference type="Pfam" id="PF08501"/>
    </source>
</evidence>
<dbReference type="InterPro" id="IPR023000">
    <property type="entry name" value="Shikimate_kinase_CS"/>
</dbReference>
<dbReference type="GO" id="GO:0005524">
    <property type="term" value="F:ATP binding"/>
    <property type="evidence" value="ECO:0007669"/>
    <property type="project" value="UniProtKB-KW"/>
</dbReference>
<keyword evidence="7" id="KW-0547">Nucleotide-binding</keyword>
<evidence type="ECO:0000256" key="7">
    <source>
        <dbReference type="ARBA" id="ARBA00022741"/>
    </source>
</evidence>
<feature type="domain" description="SDH C-terminal" evidence="15">
    <location>
        <begin position="765"/>
        <end position="795"/>
    </location>
</feature>
<evidence type="ECO:0000256" key="3">
    <source>
        <dbReference type="ARBA" id="ARBA00009349"/>
    </source>
</evidence>
<dbReference type="NCBIfam" id="TIGR01809">
    <property type="entry name" value="Shik-DH-AROM"/>
    <property type="match status" value="1"/>
</dbReference>
<dbReference type="PRINTS" id="PR01100">
    <property type="entry name" value="SHIKIMTKNASE"/>
</dbReference>
<dbReference type="CDD" id="cd00502">
    <property type="entry name" value="DHQase_I"/>
    <property type="match status" value="1"/>
</dbReference>
<dbReference type="InterPro" id="IPR013785">
    <property type="entry name" value="Aldolase_TIM"/>
</dbReference>
<keyword evidence="5" id="KW-0028">Amino-acid biosynthesis</keyword>
<dbReference type="EC" id="2.7.1.71" evidence="4"/>
<dbReference type="Pfam" id="PF01202">
    <property type="entry name" value="SKI"/>
    <property type="match status" value="1"/>
</dbReference>
<evidence type="ECO:0000259" key="15">
    <source>
        <dbReference type="Pfam" id="PF18317"/>
    </source>
</evidence>
<feature type="domain" description="Quinate/shikimate 5-dehydrogenase/glutamyl-tRNA reductase" evidence="13">
    <location>
        <begin position="626"/>
        <end position="675"/>
    </location>
</feature>
<gene>
    <name evidence="16" type="ORF">VNI00_007504</name>
</gene>
<protein>
    <recommendedName>
        <fullName evidence="4">shikimate kinase</fullName>
        <ecNumber evidence="4">2.7.1.71</ecNumber>
    </recommendedName>
</protein>
<keyword evidence="8" id="KW-0418">Kinase</keyword>
<dbReference type="EMBL" id="JAYKXP010000024">
    <property type="protein sequence ID" value="KAK7045671.1"/>
    <property type="molecule type" value="Genomic_DNA"/>
</dbReference>
<dbReference type="SUPFAM" id="SSF53223">
    <property type="entry name" value="Aminoacid dehydrogenase-like, N-terminal domain"/>
    <property type="match status" value="1"/>
</dbReference>
<dbReference type="Gene3D" id="3.20.20.70">
    <property type="entry name" value="Aldolase class I"/>
    <property type="match status" value="1"/>
</dbReference>
<dbReference type="SUPFAM" id="SSF51735">
    <property type="entry name" value="NAD(P)-binding Rossmann-fold domains"/>
    <property type="match status" value="1"/>
</dbReference>
<dbReference type="Pfam" id="PF08501">
    <property type="entry name" value="Shikimate_dh_N"/>
    <property type="match status" value="1"/>
</dbReference>
<proteinExistence type="inferred from homology"/>
<dbReference type="GO" id="GO:0004765">
    <property type="term" value="F:shikimate kinase activity"/>
    <property type="evidence" value="ECO:0007669"/>
    <property type="project" value="UniProtKB-EC"/>
</dbReference>
<organism evidence="16 17">
    <name type="scientific">Paramarasmius palmivorus</name>
    <dbReference type="NCBI Taxonomy" id="297713"/>
    <lineage>
        <taxon>Eukaryota</taxon>
        <taxon>Fungi</taxon>
        <taxon>Dikarya</taxon>
        <taxon>Basidiomycota</taxon>
        <taxon>Agaricomycotina</taxon>
        <taxon>Agaricomycetes</taxon>
        <taxon>Agaricomycetidae</taxon>
        <taxon>Agaricales</taxon>
        <taxon>Marasmiineae</taxon>
        <taxon>Marasmiaceae</taxon>
        <taxon>Paramarasmius</taxon>
    </lineage>
</organism>
<feature type="region of interest" description="Disordered" evidence="12">
    <location>
        <begin position="1"/>
        <end position="61"/>
    </location>
</feature>
<dbReference type="CDD" id="cd01065">
    <property type="entry name" value="NAD_bind_Shikimate_DH"/>
    <property type="match status" value="1"/>
</dbReference>
<dbReference type="InterPro" id="IPR006151">
    <property type="entry name" value="Shikm_DH/Glu-tRNA_Rdtase"/>
</dbReference>
<dbReference type="PANTHER" id="PTHR21089:SF1">
    <property type="entry name" value="BIFUNCTIONAL 3-DEHYDROQUINATE DEHYDRATASE_SHIKIMATE DEHYDROGENASE, CHLOROPLASTIC"/>
    <property type="match status" value="1"/>
</dbReference>
<dbReference type="Proteomes" id="UP001383192">
    <property type="component" value="Unassembled WGS sequence"/>
</dbReference>
<dbReference type="Pfam" id="PF18317">
    <property type="entry name" value="SDH_C"/>
    <property type="match status" value="1"/>
</dbReference>
<name>A0AAW0D050_9AGAR</name>
<dbReference type="GO" id="GO:0019632">
    <property type="term" value="P:shikimate metabolic process"/>
    <property type="evidence" value="ECO:0007669"/>
    <property type="project" value="TreeGrafter"/>
</dbReference>
<feature type="region of interest" description="Disordered" evidence="12">
    <location>
        <begin position="800"/>
        <end position="820"/>
    </location>
</feature>
<dbReference type="GO" id="GO:0009073">
    <property type="term" value="P:aromatic amino acid family biosynthetic process"/>
    <property type="evidence" value="ECO:0007669"/>
    <property type="project" value="UniProtKB-KW"/>
</dbReference>
<dbReference type="GO" id="GO:0008652">
    <property type="term" value="P:amino acid biosynthetic process"/>
    <property type="evidence" value="ECO:0007669"/>
    <property type="project" value="UniProtKB-KW"/>
</dbReference>
<keyword evidence="6" id="KW-0808">Transferase</keyword>
<evidence type="ECO:0000256" key="6">
    <source>
        <dbReference type="ARBA" id="ARBA00022679"/>
    </source>
</evidence>
<feature type="domain" description="Shikimate dehydrogenase substrate binding N-terminal" evidence="14">
    <location>
        <begin position="511"/>
        <end position="591"/>
    </location>
</feature>
<evidence type="ECO:0000256" key="11">
    <source>
        <dbReference type="ARBA" id="ARBA00048567"/>
    </source>
</evidence>
<evidence type="ECO:0000256" key="1">
    <source>
        <dbReference type="ARBA" id="ARBA00004842"/>
    </source>
</evidence>
<dbReference type="Gene3D" id="3.40.50.720">
    <property type="entry name" value="NAD(P)-binding Rossmann-like Domain"/>
    <property type="match status" value="1"/>
</dbReference>
<evidence type="ECO:0000256" key="2">
    <source>
        <dbReference type="ARBA" id="ARBA00006477"/>
    </source>
</evidence>
<dbReference type="InterPro" id="IPR031322">
    <property type="entry name" value="Shikimate/glucono_kinase"/>
</dbReference>
<dbReference type="CDD" id="cd00464">
    <property type="entry name" value="SK"/>
    <property type="match status" value="1"/>
</dbReference>
<comment type="caution">
    <text evidence="16">The sequence shown here is derived from an EMBL/GenBank/DDBJ whole genome shotgun (WGS) entry which is preliminary data.</text>
</comment>
<evidence type="ECO:0000256" key="9">
    <source>
        <dbReference type="ARBA" id="ARBA00022840"/>
    </source>
</evidence>